<dbReference type="Pfam" id="PF00581">
    <property type="entry name" value="Rhodanese"/>
    <property type="match status" value="1"/>
</dbReference>
<dbReference type="AlphaFoldDB" id="A0A7M1B8N1"/>
<evidence type="ECO:0000256" key="1">
    <source>
        <dbReference type="SAM" id="SignalP"/>
    </source>
</evidence>
<dbReference type="Proteomes" id="UP000593580">
    <property type="component" value="Chromosome"/>
</dbReference>
<protein>
    <submittedName>
        <fullName evidence="3">Rhodanese-like domain-containing protein</fullName>
    </submittedName>
</protein>
<dbReference type="CDD" id="cd00158">
    <property type="entry name" value="RHOD"/>
    <property type="match status" value="1"/>
</dbReference>
<dbReference type="Gene3D" id="3.40.250.10">
    <property type="entry name" value="Rhodanese-like domain"/>
    <property type="match status" value="1"/>
</dbReference>
<evidence type="ECO:0000259" key="2">
    <source>
        <dbReference type="PROSITE" id="PS50206"/>
    </source>
</evidence>
<accession>A0A7M1B8N1</accession>
<organism evidence="3 4">
    <name type="scientific">Sulfurimonas paralvinellae</name>
    <dbReference type="NCBI Taxonomy" id="317658"/>
    <lineage>
        <taxon>Bacteria</taxon>
        <taxon>Pseudomonadati</taxon>
        <taxon>Campylobacterota</taxon>
        <taxon>Epsilonproteobacteria</taxon>
        <taxon>Campylobacterales</taxon>
        <taxon>Sulfurimonadaceae</taxon>
        <taxon>Sulfurimonas</taxon>
    </lineage>
</organism>
<evidence type="ECO:0000313" key="4">
    <source>
        <dbReference type="Proteomes" id="UP000593580"/>
    </source>
</evidence>
<dbReference type="InterPro" id="IPR036873">
    <property type="entry name" value="Rhodanese-like_dom_sf"/>
</dbReference>
<dbReference type="PANTHER" id="PTHR43031:SF16">
    <property type="entry name" value="OXIDOREDUCTASE"/>
    <property type="match status" value="1"/>
</dbReference>
<feature type="signal peptide" evidence="1">
    <location>
        <begin position="1"/>
        <end position="17"/>
    </location>
</feature>
<reference evidence="3 4" key="1">
    <citation type="submission" date="2019-07" db="EMBL/GenBank/DDBJ databases">
        <title>Sulfurimonas paralvinellae sp. nov., a novel mesophilic, hydrogen- and sulfur-oxidizing chemolithoautotroph within the Epsilonproteo- bacteria isolated from a deep-sea hydrothermal vent polychaete nest, reclassification of Thiomicrospira denitrificans as Sulfurimonas denitrificans comb. nov. and emended description of the genus Sulfurimonas.</title>
        <authorList>
            <person name="Wang S."/>
            <person name="Jiang L."/>
            <person name="Shao Z."/>
        </authorList>
    </citation>
    <scope>NUCLEOTIDE SEQUENCE [LARGE SCALE GENOMIC DNA]</scope>
    <source>
        <strain evidence="3 4">GO25</strain>
    </source>
</reference>
<sequence>MKKIILALLLLSVSLFAELTNQYLTKDFLNKNIPIIDVRTPREWQETGLLKGAVPIMFFDQRGNYDARKFLKELNKKVDTTKPFALICHTGSRTSMIAPWLSKEFGYKVINLQGGMEYATRGLHIKTVPYRP</sequence>
<dbReference type="EMBL" id="CP041406">
    <property type="protein sequence ID" value="QOP46089.1"/>
    <property type="molecule type" value="Genomic_DNA"/>
</dbReference>
<keyword evidence="1" id="KW-0732">Signal</keyword>
<name>A0A7M1B8N1_9BACT</name>
<dbReference type="InterPro" id="IPR001763">
    <property type="entry name" value="Rhodanese-like_dom"/>
</dbReference>
<dbReference type="SMART" id="SM00450">
    <property type="entry name" value="RHOD"/>
    <property type="match status" value="1"/>
</dbReference>
<feature type="chain" id="PRO_5032380210" evidence="1">
    <location>
        <begin position="18"/>
        <end position="132"/>
    </location>
</feature>
<feature type="domain" description="Rhodanese" evidence="2">
    <location>
        <begin position="29"/>
        <end position="127"/>
    </location>
</feature>
<dbReference type="PROSITE" id="PS50206">
    <property type="entry name" value="RHODANESE_3"/>
    <property type="match status" value="1"/>
</dbReference>
<proteinExistence type="predicted"/>
<evidence type="ECO:0000313" key="3">
    <source>
        <dbReference type="EMBL" id="QOP46089.1"/>
    </source>
</evidence>
<dbReference type="PANTHER" id="PTHR43031">
    <property type="entry name" value="FAD-DEPENDENT OXIDOREDUCTASE"/>
    <property type="match status" value="1"/>
</dbReference>
<dbReference type="KEGG" id="spal:FM071_07215"/>
<keyword evidence="4" id="KW-1185">Reference proteome</keyword>
<dbReference type="SUPFAM" id="SSF52821">
    <property type="entry name" value="Rhodanese/Cell cycle control phosphatase"/>
    <property type="match status" value="1"/>
</dbReference>
<gene>
    <name evidence="3" type="ORF">FM071_07215</name>
</gene>
<dbReference type="InterPro" id="IPR050229">
    <property type="entry name" value="GlpE_sulfurtransferase"/>
</dbReference>